<reference evidence="2 3" key="1">
    <citation type="submission" date="2017-03" db="EMBL/GenBank/DDBJ databases">
        <authorList>
            <person name="Afonso C.L."/>
            <person name="Miller P.J."/>
            <person name="Scott M.A."/>
            <person name="Spackman E."/>
            <person name="Goraichik I."/>
            <person name="Dimitrov K.M."/>
            <person name="Suarez D.L."/>
            <person name="Swayne D.E."/>
        </authorList>
    </citation>
    <scope>NUCLEOTIDE SEQUENCE [LARGE SCALE GENOMIC DNA]</scope>
    <source>
        <strain evidence="2">SB41UT1</strain>
    </source>
</reference>
<keyword evidence="1" id="KW-0472">Membrane</keyword>
<feature type="transmembrane region" description="Helical" evidence="1">
    <location>
        <begin position="183"/>
        <end position="204"/>
    </location>
</feature>
<evidence type="ECO:0000256" key="1">
    <source>
        <dbReference type="SAM" id="Phobius"/>
    </source>
</evidence>
<dbReference type="RefSeq" id="WP_133060339.1">
    <property type="nucleotide sequence ID" value="NZ_CBCSCN010000019.1"/>
</dbReference>
<feature type="transmembrane region" description="Helical" evidence="1">
    <location>
        <begin position="67"/>
        <end position="85"/>
    </location>
</feature>
<accession>A0A1X7AET8</accession>
<proteinExistence type="predicted"/>
<dbReference type="EMBL" id="FWPT01000001">
    <property type="protein sequence ID" value="SMA33227.1"/>
    <property type="molecule type" value="Genomic_DNA"/>
</dbReference>
<dbReference type="AlphaFoldDB" id="A0A1X7AET8"/>
<evidence type="ECO:0000313" key="2">
    <source>
        <dbReference type="EMBL" id="SMA33227.1"/>
    </source>
</evidence>
<protein>
    <submittedName>
        <fullName evidence="2">Uncharacterized protein</fullName>
    </submittedName>
</protein>
<keyword evidence="1" id="KW-1133">Transmembrane helix</keyword>
<evidence type="ECO:0000313" key="3">
    <source>
        <dbReference type="Proteomes" id="UP000196573"/>
    </source>
</evidence>
<gene>
    <name evidence="2" type="ORF">EHSB41UT_00242</name>
</gene>
<keyword evidence="3" id="KW-1185">Reference proteome</keyword>
<sequence>MNTWNFRAMLVACCTSAALTVALFWSFSTGLLALAFAAIALVVEWARFAALERAVERIHVPAERWNFTLWLVLTLVSVLASVATINKGAISAGETSPQRAVLLAQIDNVQSVIDQNNQFIARYTELDRLQADARPIQAENLKLLEQLTSYQNQLAALKAPVPNELQALAVGVTALVGGKPDKVMWWLVVGFSVALEVVAAWLVWVHAMSVRETPKPATPKVEPAKPEPEPVYETVERSALEVMTDPDPHAPLTTVRKIKPVPANDDLYTRIKKLVIEEQALPPVQRRIAAELKVGAARVKAVLEKLAEEELLVKESNGSFIMPPEPLAE</sequence>
<organism evidence="2 3">
    <name type="scientific">Parendozoicomonas haliclonae</name>
    <dbReference type="NCBI Taxonomy" id="1960125"/>
    <lineage>
        <taxon>Bacteria</taxon>
        <taxon>Pseudomonadati</taxon>
        <taxon>Pseudomonadota</taxon>
        <taxon>Gammaproteobacteria</taxon>
        <taxon>Oceanospirillales</taxon>
        <taxon>Endozoicomonadaceae</taxon>
        <taxon>Parendozoicomonas</taxon>
    </lineage>
</organism>
<dbReference type="Proteomes" id="UP000196573">
    <property type="component" value="Unassembled WGS sequence"/>
</dbReference>
<keyword evidence="1" id="KW-0812">Transmembrane</keyword>
<name>A0A1X7AET8_9GAMM</name>